<dbReference type="GeneID" id="40873989"/>
<dbReference type="Pfam" id="PF05758">
    <property type="entry name" value="Ycf1"/>
    <property type="match status" value="2"/>
</dbReference>
<geneLocation type="chloroplast" evidence="2"/>
<keyword evidence="1" id="KW-0472">Membrane</keyword>
<keyword evidence="1" id="KW-1133">Transmembrane helix</keyword>
<feature type="transmembrane region" description="Helical" evidence="1">
    <location>
        <begin position="12"/>
        <end position="36"/>
    </location>
</feature>
<dbReference type="PANTHER" id="PTHR33163:SF40">
    <property type="entry name" value="PROTEIN TIC 214"/>
    <property type="match status" value="1"/>
</dbReference>
<name>A0A4Y5P7H5_CALFD</name>
<evidence type="ECO:0000313" key="2">
    <source>
        <dbReference type="EMBL" id="QCW59225.1"/>
    </source>
</evidence>
<protein>
    <recommendedName>
        <fullName evidence="1">Protein TIC 214</fullName>
    </recommendedName>
    <alternativeName>
        <fullName evidence="1">Translocon at the inner envelope membrane of chloroplasts 214</fullName>
    </alternativeName>
</protein>
<dbReference type="PANTHER" id="PTHR33163">
    <property type="entry name" value="PROTEIN TIC 214-RELATED"/>
    <property type="match status" value="1"/>
</dbReference>
<dbReference type="AlphaFoldDB" id="A0A4Y5P7H5"/>
<feature type="transmembrane region" description="Helical" evidence="1">
    <location>
        <begin position="166"/>
        <end position="184"/>
    </location>
</feature>
<proteinExistence type="inferred from homology"/>
<comment type="function">
    <text evidence="1">Involved in protein precursor import into chloroplasts. May be part of an intermediate translocation complex acting as a protein-conducting channel at the inner envelope.</text>
</comment>
<comment type="subunit">
    <text evidence="1">Part of the Tic complex.</text>
</comment>
<dbReference type="InterPro" id="IPR008896">
    <property type="entry name" value="TIC214"/>
</dbReference>
<keyword evidence="1 2" id="KW-0934">Plastid</keyword>
<feature type="transmembrane region" description="Helical" evidence="1">
    <location>
        <begin position="127"/>
        <end position="146"/>
    </location>
</feature>
<evidence type="ECO:0000256" key="1">
    <source>
        <dbReference type="RuleBase" id="RU364085"/>
    </source>
</evidence>
<keyword evidence="1" id="KW-1001">Plastid inner membrane</keyword>
<reference evidence="2" key="1">
    <citation type="submission" date="2018-03" db="EMBL/GenBank/DDBJ databases">
        <title>Exploring the plastid DNA sequence disparity of liverworts.</title>
        <authorList>
            <person name="Yu Y."/>
            <person name="Liu H."/>
            <person name="Yang J."/>
            <person name="Ma W."/>
            <person name="Pressel S."/>
            <person name="Wu Y."/>
            <person name="Schneider H."/>
        </authorList>
    </citation>
    <scope>NUCLEOTIDE SEQUENCE</scope>
</reference>
<keyword evidence="1" id="KW-0813">Transport</keyword>
<dbReference type="RefSeq" id="YP_009668450.1">
    <property type="nucleotide sequence ID" value="NC_043787.1"/>
</dbReference>
<sequence>MITSIPLLLFVPWISILTWVRFSSTFILFGIYYGLLTTLPIGPSQILSIRAFLLEGNLAGTAAVSGLITGQLIIFLSVYYSPLYIILVRPHILSLLLLYYIFFYWYRIKDLLNYQSLRPIISLQDSRMYNLFLDSLIFQLLNPILLPSPVLARLLNIFFFRYSNNLLFLTSTVFGWFCGQYLFFNSSKMLLFRLESDSPILFLLVKRVIHRIFSITILSFSLLHLGRIPVPFITKKIIDSFQLNLSKREDLLFSRKSWTNLLFDYRQWKRPLRYIENSRFSTQSPVKKRVSQYFFNSCFSDGRPRLSFTYLPSVALFEKNFRHYFDDPEFSISNSFFKEWVGIRKKKREFLYNEFQYRVKFLSSGFNLTDVRERKTGLFNFKDKIFNKCSDPLFIQRHGTIMVAKSPWLVTEKYEETKKHQFFLDKNNKLKDWISKQWKELEYKNFVLPWEPSTRDARRILGLLINKSKNINFERSPKQMNFFDNNTRMESNDKSNIPIGNIRKKANRKSNLNWEFVLNLSPRQKNLYFNYLETDRWNTLKTYWKNFFLGDTTRVKNFSSRIDKKFLFREFNKEVPRWTIDLKNDKFDVIAIGVTDIRQRKVKNLGYLIKGRDKRRKIVRRFSQQSDFRRKLVKGSMRARRRKALIWKMFQLKIKSPFFLRILEKPTFLVTYSYKQKNYRSESILKNILIESREKLLKDKVSFVEKTKADRLAIANRWDFPLAQWGRSWLLIIQSHIRKYFVLPLLIILKNISRLFLFQNTEWNEDWTEWNKEIHIKCTYDGTEVSEKELPEQWLRDGLQIKILYPFCLEPWHNPEFGDSDFDKNNKSYFSTLKKRKFHYCYLTAWGFLTDLPFGNVKKQPSFWKPITRELKKGWKINIFHRFFVQVNEKSSRMSDDIGSRGNVDIESQKISELYSNPNKKYEKHAHSIHPLSNESNNLVPEIPKESKYEKIIYIKNLEDLLLERDRTQLYFDGNRKKDYLSNAKIKKIKTIERSIRIKQIISQFCRESIGLVKKWFSTLQINIKKIEMNFRIKMEVMRELIRNLIDD</sequence>
<dbReference type="GO" id="GO:0015031">
    <property type="term" value="P:protein transport"/>
    <property type="evidence" value="ECO:0007669"/>
    <property type="project" value="UniProtKB-KW"/>
</dbReference>
<dbReference type="EMBL" id="MH064514">
    <property type="protein sequence ID" value="QCW59225.1"/>
    <property type="molecule type" value="Genomic_DNA"/>
</dbReference>
<feature type="transmembrane region" description="Helical" evidence="1">
    <location>
        <begin position="86"/>
        <end position="106"/>
    </location>
</feature>
<accession>A0A4Y5P7H5</accession>
<dbReference type="GO" id="GO:0009706">
    <property type="term" value="C:chloroplast inner membrane"/>
    <property type="evidence" value="ECO:0007669"/>
    <property type="project" value="UniProtKB-SubCell"/>
</dbReference>
<gene>
    <name evidence="2" type="primary">ycf1</name>
    <name evidence="1" type="synonym">TIC214</name>
</gene>
<feature type="transmembrane region" description="Helical" evidence="1">
    <location>
        <begin position="57"/>
        <end position="80"/>
    </location>
</feature>
<comment type="subcellular location">
    <subcellularLocation>
        <location evidence="1">Plastid</location>
        <location evidence="1">Chloroplast inner membrane</location>
    </subcellularLocation>
</comment>
<keyword evidence="1" id="KW-0653">Protein transport</keyword>
<keyword evidence="1 2" id="KW-0150">Chloroplast</keyword>
<comment type="similarity">
    <text evidence="1">Belongs to the TIC214 family.</text>
</comment>
<organism evidence="2">
    <name type="scientific">Calypogeia fissa</name>
    <name type="common">Common pouchwort</name>
    <name type="synonym">Mnium fissum</name>
    <dbReference type="NCBI Taxonomy" id="362796"/>
    <lineage>
        <taxon>Eukaryota</taxon>
        <taxon>Viridiplantae</taxon>
        <taxon>Streptophyta</taxon>
        <taxon>Embryophyta</taxon>
        <taxon>Marchantiophyta</taxon>
        <taxon>Jungermanniopsida</taxon>
        <taxon>Jungermanniidae</taxon>
        <taxon>Jungermanniales</taxon>
        <taxon>Jungermanniineae</taxon>
        <taxon>Calypogeiaceae</taxon>
        <taxon>Calypogeia</taxon>
    </lineage>
</organism>
<keyword evidence="1" id="KW-0812">Transmembrane</keyword>